<dbReference type="OrthoDB" id="7469880at2"/>
<dbReference type="EMBL" id="CP000250">
    <property type="protein sequence ID" value="ABD08015.1"/>
    <property type="molecule type" value="Genomic_DNA"/>
</dbReference>
<dbReference type="AlphaFoldDB" id="Q2IUU5"/>
<dbReference type="SUPFAM" id="SSF50199">
    <property type="entry name" value="Staphylococcal nuclease"/>
    <property type="match status" value="1"/>
</dbReference>
<organism evidence="4 5">
    <name type="scientific">Rhodopseudomonas palustris (strain HaA2)</name>
    <dbReference type="NCBI Taxonomy" id="316058"/>
    <lineage>
        <taxon>Bacteria</taxon>
        <taxon>Pseudomonadati</taxon>
        <taxon>Pseudomonadota</taxon>
        <taxon>Alphaproteobacteria</taxon>
        <taxon>Hyphomicrobiales</taxon>
        <taxon>Nitrobacteraceae</taxon>
        <taxon>Rhodopseudomonas</taxon>
    </lineage>
</organism>
<evidence type="ECO:0000256" key="2">
    <source>
        <dbReference type="SAM" id="SignalP"/>
    </source>
</evidence>
<dbReference type="SMART" id="SM00318">
    <property type="entry name" value="SNc"/>
    <property type="match status" value="1"/>
</dbReference>
<proteinExistence type="predicted"/>
<reference evidence="4 5" key="1">
    <citation type="submission" date="2006-01" db="EMBL/GenBank/DDBJ databases">
        <title>Complete sequence of Rhodopseudomonas palustris HaA2.</title>
        <authorList>
            <consortium name="US DOE Joint Genome Institute"/>
            <person name="Copeland A."/>
            <person name="Lucas S."/>
            <person name="Lapidus A."/>
            <person name="Barry K."/>
            <person name="Detter J.C."/>
            <person name="Glavina T."/>
            <person name="Hammon N."/>
            <person name="Israni S."/>
            <person name="Pitluck S."/>
            <person name="Chain P."/>
            <person name="Malfatti S."/>
            <person name="Shin M."/>
            <person name="Vergez L."/>
            <person name="Schmutz J."/>
            <person name="Larimer F."/>
            <person name="Land M."/>
            <person name="Hauser L."/>
            <person name="Pelletier D.A."/>
            <person name="Kyrpides N."/>
            <person name="Anderson I."/>
            <person name="Oda Y."/>
            <person name="Harwood C.S."/>
            <person name="Richardson P."/>
        </authorList>
    </citation>
    <scope>NUCLEOTIDE SEQUENCE [LARGE SCALE GENOMIC DNA]</scope>
    <source>
        <strain evidence="4 5">HaA2</strain>
    </source>
</reference>
<accession>Q2IUU5</accession>
<feature type="compositionally biased region" description="Polar residues" evidence="1">
    <location>
        <begin position="139"/>
        <end position="148"/>
    </location>
</feature>
<dbReference type="InterPro" id="IPR035437">
    <property type="entry name" value="SNase_OB-fold_sf"/>
</dbReference>
<dbReference type="HOGENOM" id="CLU_1766584_0_0_5"/>
<keyword evidence="2" id="KW-0732">Signal</keyword>
<sequence>MTLRAMTLILTCLIPLAATHAEPIDGARIRVIDGDTIRIDRQKPDHRLVGFNAPETRRAKNEAERELGGRATARLREILRGGKLDYTVVPCACRPGTEGTMACNFGRRCGMLKADGVEVGTVLIREGLAVPFMCGPTSCPRTPNQWRQPQRAPQAEKP</sequence>
<dbReference type="InterPro" id="IPR016071">
    <property type="entry name" value="Staphylococal_nuclease_OB-fold"/>
</dbReference>
<evidence type="ECO:0000256" key="1">
    <source>
        <dbReference type="SAM" id="MobiDB-lite"/>
    </source>
</evidence>
<dbReference type="Proteomes" id="UP000008809">
    <property type="component" value="Chromosome"/>
</dbReference>
<feature type="domain" description="TNase-like" evidence="3">
    <location>
        <begin position="22"/>
        <end position="158"/>
    </location>
</feature>
<feature type="signal peptide" evidence="2">
    <location>
        <begin position="1"/>
        <end position="20"/>
    </location>
</feature>
<dbReference type="RefSeq" id="WP_011442199.1">
    <property type="nucleotide sequence ID" value="NC_007778.1"/>
</dbReference>
<name>Q2IUU5_RHOP2</name>
<dbReference type="KEGG" id="rpb:RPB_3319"/>
<dbReference type="eggNOG" id="COG1525">
    <property type="taxonomic scope" value="Bacteria"/>
</dbReference>
<gene>
    <name evidence="4" type="ordered locus">RPB_3319</name>
</gene>
<keyword evidence="5" id="KW-1185">Reference proteome</keyword>
<dbReference type="Gene3D" id="2.40.50.90">
    <property type="match status" value="1"/>
</dbReference>
<evidence type="ECO:0000313" key="4">
    <source>
        <dbReference type="EMBL" id="ABD08015.1"/>
    </source>
</evidence>
<feature type="region of interest" description="Disordered" evidence="1">
    <location>
        <begin position="139"/>
        <end position="158"/>
    </location>
</feature>
<protein>
    <submittedName>
        <fullName evidence="4">SNase-like nuclease</fullName>
    </submittedName>
</protein>
<evidence type="ECO:0000313" key="5">
    <source>
        <dbReference type="Proteomes" id="UP000008809"/>
    </source>
</evidence>
<evidence type="ECO:0000259" key="3">
    <source>
        <dbReference type="SMART" id="SM00318"/>
    </source>
</evidence>
<feature type="chain" id="PRO_5004209955" evidence="2">
    <location>
        <begin position="21"/>
        <end position="158"/>
    </location>
</feature>